<evidence type="ECO:0000256" key="2">
    <source>
        <dbReference type="ARBA" id="ARBA00010271"/>
    </source>
</evidence>
<comment type="caution">
    <text evidence="6">The sequence shown here is derived from an EMBL/GenBank/DDBJ whole genome shotgun (WGS) entry which is preliminary data.</text>
</comment>
<dbReference type="OrthoDB" id="1924787at2759"/>
<organism evidence="6 7">
    <name type="scientific">Adiantum capillus-veneris</name>
    <name type="common">Maidenhair fern</name>
    <dbReference type="NCBI Taxonomy" id="13818"/>
    <lineage>
        <taxon>Eukaryota</taxon>
        <taxon>Viridiplantae</taxon>
        <taxon>Streptophyta</taxon>
        <taxon>Embryophyta</taxon>
        <taxon>Tracheophyta</taxon>
        <taxon>Polypodiopsida</taxon>
        <taxon>Polypodiidae</taxon>
        <taxon>Polypodiales</taxon>
        <taxon>Pteridineae</taxon>
        <taxon>Pteridaceae</taxon>
        <taxon>Vittarioideae</taxon>
        <taxon>Adiantum</taxon>
    </lineage>
</organism>
<dbReference type="GO" id="GO:0016757">
    <property type="term" value="F:glycosyltransferase activity"/>
    <property type="evidence" value="ECO:0007669"/>
    <property type="project" value="InterPro"/>
</dbReference>
<keyword evidence="3" id="KW-0812">Transmembrane</keyword>
<feature type="domain" description="Exostosin GT47" evidence="5">
    <location>
        <begin position="100"/>
        <end position="465"/>
    </location>
</feature>
<sequence length="526" mass="60413">MAYTDMSSSSYKKLHMVHVNRSPLKFPAPSSSCCCKARVLPCLFCLLLCLTALCFLQATNTSHLQELAWVAYPNLAEFIQDNVLQALRDEDEGEHEVHDMCEGRYVYMYDVLAQFNADLAEECIVTGRGRCRESWGCIYCGGLENEGRGLLVPSLTEADNSTILNKNGYYYNYSIQLRPAEAWYRTHQFSLEVLFHAKMKKYACLTTDMARADAFYVPYYAGQDAALSLRCNALEVRDRHVNLFLEWLRGQETWQRTRGHKHFMVLGRQPVDLNRPIKTRMWGLPITSQPELANLTFLWKGKAFSTFIHEIGVPYPTSFHPSSDSHLKVWQETIKGTKREWLVSFLGSARRKFRHESTLQFRQELHKQCEKENDKCRFLDCTLEYKQWQIPCESEPEIVTLEFSNAVFCLQPEGDTPTRKSFFDSIVAGCIPVVFSNETAHLQYDAYLPPDPTLYSIFLNKDDIALGKDNFVQALANISTGRVKSMQENIREHILPRIIYSSPSSSISFPDSFDIALHQLFSSFTS</sequence>
<evidence type="ECO:0000256" key="3">
    <source>
        <dbReference type="ARBA" id="ARBA00022968"/>
    </source>
</evidence>
<comment type="subcellular location">
    <subcellularLocation>
        <location evidence="1">Golgi apparatus membrane</location>
        <topology evidence="1">Single-pass type II membrane protein</topology>
    </subcellularLocation>
</comment>
<dbReference type="EMBL" id="JABFUD020000003">
    <property type="protein sequence ID" value="KAI5081605.1"/>
    <property type="molecule type" value="Genomic_DNA"/>
</dbReference>
<keyword evidence="4" id="KW-0333">Golgi apparatus</keyword>
<dbReference type="PANTHER" id="PTHR11062">
    <property type="entry name" value="EXOSTOSIN HEPARAN SULFATE GLYCOSYLTRANSFERASE -RELATED"/>
    <property type="match status" value="1"/>
</dbReference>
<dbReference type="InterPro" id="IPR004263">
    <property type="entry name" value="Exostosin"/>
</dbReference>
<dbReference type="GO" id="GO:0000139">
    <property type="term" value="C:Golgi membrane"/>
    <property type="evidence" value="ECO:0007669"/>
    <property type="project" value="UniProtKB-SubCell"/>
</dbReference>
<accession>A0A9D4V8W2</accession>
<protein>
    <recommendedName>
        <fullName evidence="5">Exostosin GT47 domain-containing protein</fullName>
    </recommendedName>
</protein>
<evidence type="ECO:0000313" key="6">
    <source>
        <dbReference type="EMBL" id="KAI5081605.1"/>
    </source>
</evidence>
<dbReference type="Pfam" id="PF03016">
    <property type="entry name" value="Exostosin_GT47"/>
    <property type="match status" value="1"/>
</dbReference>
<proteinExistence type="inferred from homology"/>
<evidence type="ECO:0000256" key="1">
    <source>
        <dbReference type="ARBA" id="ARBA00004323"/>
    </source>
</evidence>
<keyword evidence="7" id="KW-1185">Reference proteome</keyword>
<evidence type="ECO:0000313" key="7">
    <source>
        <dbReference type="Proteomes" id="UP000886520"/>
    </source>
</evidence>
<dbReference type="Proteomes" id="UP000886520">
    <property type="component" value="Chromosome 2"/>
</dbReference>
<evidence type="ECO:0000256" key="4">
    <source>
        <dbReference type="ARBA" id="ARBA00023034"/>
    </source>
</evidence>
<evidence type="ECO:0000259" key="5">
    <source>
        <dbReference type="Pfam" id="PF03016"/>
    </source>
</evidence>
<dbReference type="PANTHER" id="PTHR11062:SF375">
    <property type="entry name" value="EXOSTOSIN GT47 DOMAIN-CONTAINING PROTEIN"/>
    <property type="match status" value="1"/>
</dbReference>
<keyword evidence="3" id="KW-0735">Signal-anchor</keyword>
<name>A0A9D4V8W2_ADICA</name>
<comment type="similarity">
    <text evidence="2">Belongs to the glycosyltransferase 47 family.</text>
</comment>
<reference evidence="6" key="1">
    <citation type="submission" date="2021-01" db="EMBL/GenBank/DDBJ databases">
        <title>Adiantum capillus-veneris genome.</title>
        <authorList>
            <person name="Fang Y."/>
            <person name="Liao Q."/>
        </authorList>
    </citation>
    <scope>NUCLEOTIDE SEQUENCE</scope>
    <source>
        <strain evidence="6">H3</strain>
        <tissue evidence="6">Leaf</tissue>
    </source>
</reference>
<dbReference type="InterPro" id="IPR040911">
    <property type="entry name" value="Exostosin_GT47"/>
</dbReference>
<gene>
    <name evidence="6" type="ORF">GOP47_0001348</name>
</gene>
<dbReference type="AlphaFoldDB" id="A0A9D4V8W2"/>